<evidence type="ECO:0000313" key="2">
    <source>
        <dbReference type="EMBL" id="AFP87538.1"/>
    </source>
</evidence>
<dbReference type="InterPro" id="IPR038721">
    <property type="entry name" value="IS701-like_DDE_dom"/>
</dbReference>
<name>J7H1A5_9ACTN</name>
<dbReference type="AlphaFoldDB" id="J7H1A5"/>
<dbReference type="Pfam" id="PF13546">
    <property type="entry name" value="DDE_5"/>
    <property type="match status" value="1"/>
</dbReference>
<protein>
    <submittedName>
        <fullName evidence="2">Transposase</fullName>
    </submittedName>
</protein>
<dbReference type="PANTHER" id="PTHR33627:SF1">
    <property type="entry name" value="TRANSPOSASE"/>
    <property type="match status" value="1"/>
</dbReference>
<organism evidence="2">
    <name type="scientific">Streptomyces sp. CNQ-418</name>
    <dbReference type="NCBI Taxonomy" id="467194"/>
    <lineage>
        <taxon>Bacteria</taxon>
        <taxon>Bacillati</taxon>
        <taxon>Actinomycetota</taxon>
        <taxon>Actinomycetes</taxon>
        <taxon>Kitasatosporales</taxon>
        <taxon>Streptomycetaceae</taxon>
        <taxon>Streptomyces</taxon>
    </lineage>
</organism>
<dbReference type="InterPro" id="IPR039365">
    <property type="entry name" value="IS701-like"/>
</dbReference>
<reference evidence="2" key="1">
    <citation type="journal article" date="2012" name="J. Am. Chem. Soc.">
        <title>Flavoenzyme-catalyzed atropo-selective n,c-bipyrrole homocoupling in marinopyrrole biosynthesis.</title>
        <authorList>
            <person name="Yamanaka K."/>
            <person name="Ryan K.S."/>
            <person name="Gulder T.A."/>
            <person name="Hughes C.C."/>
            <person name="Moore B.S."/>
        </authorList>
    </citation>
    <scope>NUCLEOTIDE SEQUENCE</scope>
    <source>
        <strain evidence="2">CNQ-418</strain>
    </source>
</reference>
<accession>J7H1A5</accession>
<dbReference type="EMBL" id="JX157625">
    <property type="protein sequence ID" value="AFP87538.1"/>
    <property type="molecule type" value="Genomic_DNA"/>
</dbReference>
<feature type="domain" description="Transposase IS701-like DDE" evidence="1">
    <location>
        <begin position="37"/>
        <end position="254"/>
    </location>
</feature>
<proteinExistence type="predicted"/>
<evidence type="ECO:0000259" key="1">
    <source>
        <dbReference type="Pfam" id="PF13546"/>
    </source>
</evidence>
<sequence length="409" mass="45065">MSGTALISKDVPEPDRSHRLYEPAVDDLALNELCAALFASLPRSDQRRRGLDYIHGLMRVQGRKTMRSIAASLGGSATEQNLHHFICSSTWAWVPVRRALARYVAAVLQPQAWVLRPMLIPKAGENSVGVDRRFFPELGQVLNAQEAMGVWAATAETSSPVNWRLYLSPSWVDDARRRRRAAIPDHMTADSTGECATAACLETATEWGLAARPVVLDARSMELPALLRHFRSAGVPLLAQVNSTLRLTIGDTSTAARGMASYSAAQVATTARNRLRPVLWRDQGAHGAVRTALASAVRGHLPAGVAHPTDSGELTLLGIGEDRRQWPAEIWITDMTSAELSRLVRLSKLTRRVDRDFREISDQLGIRDFTGRSYCGWHRHVTLVSATHALCALRASRLSERISDFPEDS</sequence>
<dbReference type="PANTHER" id="PTHR33627">
    <property type="entry name" value="TRANSPOSASE"/>
    <property type="match status" value="1"/>
</dbReference>